<dbReference type="Proteomes" id="UP000175691">
    <property type="component" value="Unassembled WGS sequence"/>
</dbReference>
<feature type="region of interest" description="Disordered" evidence="1">
    <location>
        <begin position="71"/>
        <end position="93"/>
    </location>
</feature>
<evidence type="ECO:0000313" key="3">
    <source>
        <dbReference type="Proteomes" id="UP000175691"/>
    </source>
</evidence>
<protein>
    <recommendedName>
        <fullName evidence="4">DUF1289 domain-containing protein</fullName>
    </recommendedName>
</protein>
<evidence type="ECO:0008006" key="4">
    <source>
        <dbReference type="Google" id="ProtNLM"/>
    </source>
</evidence>
<reference evidence="2 3" key="1">
    <citation type="submission" date="2016-08" db="EMBL/GenBank/DDBJ databases">
        <authorList>
            <person name="Seilhamer J.J."/>
        </authorList>
    </citation>
    <scope>NUCLEOTIDE SEQUENCE [LARGE SCALE GENOMIC DNA]</scope>
    <source>
        <strain evidence="2 3">KCTC 42603</strain>
    </source>
</reference>
<dbReference type="InterPro" id="IPR010710">
    <property type="entry name" value="DUF1289"/>
</dbReference>
<organism evidence="2 3">
    <name type="scientific">Alteromonas confluentis</name>
    <dbReference type="NCBI Taxonomy" id="1656094"/>
    <lineage>
        <taxon>Bacteria</taxon>
        <taxon>Pseudomonadati</taxon>
        <taxon>Pseudomonadota</taxon>
        <taxon>Gammaproteobacteria</taxon>
        <taxon>Alteromonadales</taxon>
        <taxon>Alteromonadaceae</taxon>
        <taxon>Alteromonas/Salinimonas group</taxon>
        <taxon>Alteromonas</taxon>
    </lineage>
</organism>
<dbReference type="Pfam" id="PF06945">
    <property type="entry name" value="DUF1289"/>
    <property type="match status" value="1"/>
</dbReference>
<accession>A0A1E7ZD18</accession>
<dbReference type="STRING" id="1656094.BFC18_09420"/>
<comment type="caution">
    <text evidence="2">The sequence shown here is derived from an EMBL/GenBank/DDBJ whole genome shotgun (WGS) entry which is preliminary data.</text>
</comment>
<dbReference type="OrthoDB" id="8911262at2"/>
<name>A0A1E7ZD18_9ALTE</name>
<gene>
    <name evidence="2" type="ORF">BFC18_09420</name>
</gene>
<keyword evidence="3" id="KW-1185">Reference proteome</keyword>
<dbReference type="PANTHER" id="PTHR35175:SF1">
    <property type="entry name" value="OXIDOREDUCTASE"/>
    <property type="match status" value="1"/>
</dbReference>
<sequence>MAVKAHHPDQLEIFAVPSPCVGVCQSGPKGYCLGCYRSRDERLYWLKIDDAAKRTIIRACQRRKALALRQSNDAGNAGGVDTPEQQSLFPEGD</sequence>
<dbReference type="RefSeq" id="WP_070125054.1">
    <property type="nucleotide sequence ID" value="NZ_MDHN01000015.1"/>
</dbReference>
<dbReference type="EMBL" id="MDHN01000015">
    <property type="protein sequence ID" value="OFC71361.1"/>
    <property type="molecule type" value="Genomic_DNA"/>
</dbReference>
<evidence type="ECO:0000256" key="1">
    <source>
        <dbReference type="SAM" id="MobiDB-lite"/>
    </source>
</evidence>
<proteinExistence type="predicted"/>
<dbReference type="AlphaFoldDB" id="A0A1E7ZD18"/>
<dbReference type="PANTHER" id="PTHR35175">
    <property type="entry name" value="DUF1289 DOMAIN-CONTAINING PROTEIN"/>
    <property type="match status" value="1"/>
</dbReference>
<feature type="compositionally biased region" description="Polar residues" evidence="1">
    <location>
        <begin position="83"/>
        <end position="93"/>
    </location>
</feature>
<evidence type="ECO:0000313" key="2">
    <source>
        <dbReference type="EMBL" id="OFC71361.1"/>
    </source>
</evidence>